<feature type="transmembrane region" description="Helical" evidence="4">
    <location>
        <begin position="342"/>
        <end position="361"/>
    </location>
</feature>
<proteinExistence type="predicted"/>
<gene>
    <name evidence="5" type="ORF">Rsw2DRAFT_0244</name>
</gene>
<dbReference type="InterPro" id="IPR036259">
    <property type="entry name" value="MFS_trans_sf"/>
</dbReference>
<dbReference type="OrthoDB" id="581345at2"/>
<evidence type="ECO:0000256" key="2">
    <source>
        <dbReference type="ARBA" id="ARBA00022989"/>
    </source>
</evidence>
<keyword evidence="3 4" id="KW-0472">Membrane</keyword>
<name>C8RWR6_9RHOB</name>
<feature type="transmembrane region" description="Helical" evidence="4">
    <location>
        <begin position="102"/>
        <end position="120"/>
    </location>
</feature>
<dbReference type="GO" id="GO:0022857">
    <property type="term" value="F:transmembrane transporter activity"/>
    <property type="evidence" value="ECO:0007669"/>
    <property type="project" value="InterPro"/>
</dbReference>
<evidence type="ECO:0000256" key="4">
    <source>
        <dbReference type="SAM" id="Phobius"/>
    </source>
</evidence>
<dbReference type="Pfam" id="PF07690">
    <property type="entry name" value="MFS_1"/>
    <property type="match status" value="1"/>
</dbReference>
<feature type="transmembrane region" description="Helical" evidence="4">
    <location>
        <begin position="158"/>
        <end position="177"/>
    </location>
</feature>
<comment type="caution">
    <text evidence="5">The sequence shown here is derived from an EMBL/GenBank/DDBJ whole genome shotgun (WGS) entry which is preliminary data.</text>
</comment>
<evidence type="ECO:0000313" key="6">
    <source>
        <dbReference type="Proteomes" id="UP000010121"/>
    </source>
</evidence>
<accession>C8RWR6</accession>
<sequence>MRQMLRAEAGLLFAGMATFVLMGAGQSLYGPALPAFTRAFGVGLSEAGLLISAHWVGAAVGVTLMFLRGHWATPRRVLLVMALGAAMVATGAAWGLTLAGAVVFGTGYGAATTIYNRRFLNAFGARGPAMVGQLNAVFGLGAIAAPLIFVALGSQPQLSYGLVAGLALLAFLGAGSVRPEAPPPLAHGPGFRLRLDILAFGVAAIGVEASLIGLGPTALIAAGETEAHAAQLLSAFFVAFLAARVGLLWLADAVPAFALLVLALFGAGLCALGAASLSAAWFFVPLGGFAGLFFPPFYVTAAARMGSDPRVSPSIIAAGLIGGIAAPLLMGGLMSWLGDGQFFWIIAAFTLSTAAAGLLSLRRA</sequence>
<dbReference type="Proteomes" id="UP000010121">
    <property type="component" value="Unassembled WGS sequence"/>
</dbReference>
<dbReference type="AlphaFoldDB" id="C8RWR6"/>
<dbReference type="SUPFAM" id="SSF103473">
    <property type="entry name" value="MFS general substrate transporter"/>
    <property type="match status" value="1"/>
</dbReference>
<protein>
    <submittedName>
        <fullName evidence="5">Major facilitator transporter</fullName>
    </submittedName>
</protein>
<feature type="transmembrane region" description="Helical" evidence="4">
    <location>
        <begin position="49"/>
        <end position="67"/>
    </location>
</feature>
<feature type="transmembrane region" description="Helical" evidence="4">
    <location>
        <begin position="197"/>
        <end position="223"/>
    </location>
</feature>
<feature type="transmembrane region" description="Helical" evidence="4">
    <location>
        <begin position="132"/>
        <end position="152"/>
    </location>
</feature>
<evidence type="ECO:0000313" key="5">
    <source>
        <dbReference type="EMBL" id="EEW27009.1"/>
    </source>
</evidence>
<feature type="transmembrane region" description="Helical" evidence="4">
    <location>
        <begin position="257"/>
        <end position="275"/>
    </location>
</feature>
<feature type="transmembrane region" description="Helical" evidence="4">
    <location>
        <begin position="281"/>
        <end position="303"/>
    </location>
</feature>
<dbReference type="Gene3D" id="1.20.1250.20">
    <property type="entry name" value="MFS general substrate transporter like domains"/>
    <property type="match status" value="2"/>
</dbReference>
<evidence type="ECO:0000256" key="1">
    <source>
        <dbReference type="ARBA" id="ARBA00022692"/>
    </source>
</evidence>
<organism evidence="5 6">
    <name type="scientific">Rhodobacter ferrooxidans</name>
    <dbReference type="NCBI Taxonomy" id="371731"/>
    <lineage>
        <taxon>Bacteria</taxon>
        <taxon>Pseudomonadati</taxon>
        <taxon>Pseudomonadota</taxon>
        <taxon>Alphaproteobacteria</taxon>
        <taxon>Rhodobacterales</taxon>
        <taxon>Rhodobacter group</taxon>
        <taxon>Rhodobacter</taxon>
    </lineage>
</organism>
<keyword evidence="6" id="KW-1185">Reference proteome</keyword>
<dbReference type="STRING" id="371731.Rsw2DRAFT_0244"/>
<evidence type="ECO:0000256" key="3">
    <source>
        <dbReference type="ARBA" id="ARBA00023136"/>
    </source>
</evidence>
<keyword evidence="1 4" id="KW-0812">Transmembrane</keyword>
<dbReference type="eggNOG" id="COG0738">
    <property type="taxonomic scope" value="Bacteria"/>
</dbReference>
<dbReference type="EMBL" id="ACYY01000001">
    <property type="protein sequence ID" value="EEW27009.1"/>
    <property type="molecule type" value="Genomic_DNA"/>
</dbReference>
<feature type="transmembrane region" description="Helical" evidence="4">
    <location>
        <begin position="315"/>
        <end position="336"/>
    </location>
</feature>
<keyword evidence="2 4" id="KW-1133">Transmembrane helix</keyword>
<dbReference type="InterPro" id="IPR011701">
    <property type="entry name" value="MFS"/>
</dbReference>
<dbReference type="RefSeq" id="WP_008027218.1">
    <property type="nucleotide sequence ID" value="NZ_ACYY01000001.1"/>
</dbReference>
<reference evidence="5 6" key="1">
    <citation type="submission" date="2009-08" db="EMBL/GenBank/DDBJ databases">
        <title>The draft genome of Rhodobacter sp. SW2.</title>
        <authorList>
            <consortium name="US DOE Joint Genome Institute (JGI-PGF)"/>
            <person name="Lucas S."/>
            <person name="Copeland A."/>
            <person name="Lapidus A."/>
            <person name="Glavina del Rio T."/>
            <person name="Tice H."/>
            <person name="Bruce D."/>
            <person name="Goodwin L."/>
            <person name="Pitluck S."/>
            <person name="Larimer F."/>
            <person name="Land M.L."/>
            <person name="Hauser L."/>
            <person name="Emerson D."/>
        </authorList>
    </citation>
    <scope>NUCLEOTIDE SEQUENCE [LARGE SCALE GENOMIC DNA]</scope>
    <source>
        <strain evidence="5 6">SW2</strain>
    </source>
</reference>
<feature type="transmembrane region" description="Helical" evidence="4">
    <location>
        <begin position="229"/>
        <end position="250"/>
    </location>
</feature>